<keyword evidence="5" id="KW-0717">Septation</keyword>
<evidence type="ECO:0000256" key="9">
    <source>
        <dbReference type="ARBA" id="ARBA00033158"/>
    </source>
</evidence>
<sequence length="116" mass="12490">MARVDIILNGRPYGLACDDGQEQRLRELGSYVDARLREVAHDASGGSETQLLVLTALMLADEIFDLRAELGGPRRPVPAPAPEATPAPRAEDDSVIAAVDSLAKRIEDIAARLDRS</sequence>
<comment type="subunit">
    <text evidence="8">Homodimer. Interacts with FtsZ.</text>
</comment>
<evidence type="ECO:0000313" key="12">
    <source>
        <dbReference type="Proteomes" id="UP000197153"/>
    </source>
</evidence>
<reference evidence="11 12" key="1">
    <citation type="submission" date="2017-06" db="EMBL/GenBank/DDBJ databases">
        <title>Complete genome sequence of Nitrospirillum amazonense strain CBAmC, an endophytic nitrogen-fixing and plant growth-promoting bacterium, isolated from sugarcane.</title>
        <authorList>
            <person name="Schwab S."/>
            <person name="dos Santos Teixeira K.R."/>
            <person name="Simoes Araujo J.L."/>
            <person name="Soares Vidal M."/>
            <person name="Borges de Freitas H.R."/>
            <person name="Rivello Crivelaro A.L."/>
            <person name="Bueno de Camargo Nunes A."/>
            <person name="dos Santos C.M."/>
            <person name="Palmeira da Silva Rosa D."/>
            <person name="da Silva Padilha D."/>
            <person name="da Silva E."/>
            <person name="Araujo Terra L."/>
            <person name="Soares Mendes V."/>
            <person name="Farinelli L."/>
            <person name="Magalhaes Cruz L."/>
            <person name="Baldani J.I."/>
        </authorList>
    </citation>
    <scope>NUCLEOTIDE SEQUENCE [LARGE SCALE GENOMIC DNA]</scope>
    <source>
        <strain evidence="11 12">CBAmC</strain>
    </source>
</reference>
<dbReference type="InterPro" id="IPR042233">
    <property type="entry name" value="Cell_div_ZapA_N"/>
</dbReference>
<dbReference type="SUPFAM" id="SSF102829">
    <property type="entry name" value="Cell division protein ZapA-like"/>
    <property type="match status" value="1"/>
</dbReference>
<dbReference type="InterPro" id="IPR036192">
    <property type="entry name" value="Cell_div_ZapA-like_sf"/>
</dbReference>
<dbReference type="GO" id="GO:0000921">
    <property type="term" value="P:septin ring assembly"/>
    <property type="evidence" value="ECO:0007669"/>
    <property type="project" value="TreeGrafter"/>
</dbReference>
<dbReference type="PANTHER" id="PTHR34981">
    <property type="entry name" value="CELL DIVISION PROTEIN ZAPA"/>
    <property type="match status" value="1"/>
</dbReference>
<comment type="function">
    <text evidence="7">Activator of cell division through the inhibition of FtsZ GTPase activity, therefore promoting FtsZ assembly into bundles of protofilaments necessary for the formation of the division Z ring. It is recruited early at mid-cell but it is not essential for cell division.</text>
</comment>
<evidence type="ECO:0000256" key="2">
    <source>
        <dbReference type="ARBA" id="ARBA00015195"/>
    </source>
</evidence>
<evidence type="ECO:0000313" key="11">
    <source>
        <dbReference type="EMBL" id="ASG21042.1"/>
    </source>
</evidence>
<dbReference type="Proteomes" id="UP000197153">
    <property type="component" value="Chromosome 1"/>
</dbReference>
<keyword evidence="3" id="KW-0963">Cytoplasm</keyword>
<dbReference type="RefSeq" id="WP_004273341.1">
    <property type="nucleotide sequence ID" value="NZ_CP022110.1"/>
</dbReference>
<accession>A0A248JQN6</accession>
<keyword evidence="4 11" id="KW-0132">Cell division</keyword>
<evidence type="ECO:0000256" key="4">
    <source>
        <dbReference type="ARBA" id="ARBA00022618"/>
    </source>
</evidence>
<dbReference type="GO" id="GO:0032153">
    <property type="term" value="C:cell division site"/>
    <property type="evidence" value="ECO:0007669"/>
    <property type="project" value="TreeGrafter"/>
</dbReference>
<dbReference type="EMBL" id="CP022110">
    <property type="protein sequence ID" value="ASG21042.1"/>
    <property type="molecule type" value="Genomic_DNA"/>
</dbReference>
<organism evidence="11 12">
    <name type="scientific">Nitrospirillum viridazoti CBAmc</name>
    <dbReference type="NCBI Taxonomy" id="1441467"/>
    <lineage>
        <taxon>Bacteria</taxon>
        <taxon>Pseudomonadati</taxon>
        <taxon>Pseudomonadota</taxon>
        <taxon>Alphaproteobacteria</taxon>
        <taxon>Rhodospirillales</taxon>
        <taxon>Azospirillaceae</taxon>
        <taxon>Nitrospirillum</taxon>
        <taxon>Nitrospirillum viridazoti</taxon>
    </lineage>
</organism>
<evidence type="ECO:0000256" key="1">
    <source>
        <dbReference type="ARBA" id="ARBA00004496"/>
    </source>
</evidence>
<dbReference type="GO" id="GO:0030428">
    <property type="term" value="C:cell septum"/>
    <property type="evidence" value="ECO:0007669"/>
    <property type="project" value="TreeGrafter"/>
</dbReference>
<dbReference type="PANTHER" id="PTHR34981:SF1">
    <property type="entry name" value="CELL DIVISION PROTEIN ZAPA"/>
    <property type="match status" value="1"/>
</dbReference>
<evidence type="ECO:0000256" key="10">
    <source>
        <dbReference type="SAM" id="MobiDB-lite"/>
    </source>
</evidence>
<dbReference type="InterPro" id="IPR007838">
    <property type="entry name" value="Cell_div_ZapA-like"/>
</dbReference>
<dbReference type="GO" id="GO:0000917">
    <property type="term" value="P:division septum assembly"/>
    <property type="evidence" value="ECO:0007669"/>
    <property type="project" value="UniProtKB-KW"/>
</dbReference>
<evidence type="ECO:0000256" key="7">
    <source>
        <dbReference type="ARBA" id="ARBA00024910"/>
    </source>
</evidence>
<dbReference type="AlphaFoldDB" id="A0A248JQN6"/>
<evidence type="ECO:0000256" key="5">
    <source>
        <dbReference type="ARBA" id="ARBA00023210"/>
    </source>
</evidence>
<name>A0A248JQN6_9PROT</name>
<evidence type="ECO:0000256" key="3">
    <source>
        <dbReference type="ARBA" id="ARBA00022490"/>
    </source>
</evidence>
<keyword evidence="6" id="KW-0131">Cell cycle</keyword>
<dbReference type="GO" id="GO:0043093">
    <property type="term" value="P:FtsZ-dependent cytokinesis"/>
    <property type="evidence" value="ECO:0007669"/>
    <property type="project" value="TreeGrafter"/>
</dbReference>
<comment type="subcellular location">
    <subcellularLocation>
        <location evidence="1">Cytoplasm</location>
    </subcellularLocation>
</comment>
<feature type="compositionally biased region" description="Pro residues" evidence="10">
    <location>
        <begin position="75"/>
        <end position="85"/>
    </location>
</feature>
<protein>
    <recommendedName>
        <fullName evidence="2">Cell division protein ZapA</fullName>
    </recommendedName>
    <alternativeName>
        <fullName evidence="9">Z ring-associated protein ZapA</fullName>
    </alternativeName>
</protein>
<evidence type="ECO:0000256" key="8">
    <source>
        <dbReference type="ARBA" id="ARBA00026068"/>
    </source>
</evidence>
<dbReference type="Gene3D" id="3.30.160.880">
    <property type="entry name" value="Cell division protein ZapA protomer, N-terminal domain"/>
    <property type="match status" value="1"/>
</dbReference>
<proteinExistence type="predicted"/>
<dbReference type="Pfam" id="PF05164">
    <property type="entry name" value="ZapA"/>
    <property type="match status" value="1"/>
</dbReference>
<feature type="region of interest" description="Disordered" evidence="10">
    <location>
        <begin position="70"/>
        <end position="93"/>
    </location>
</feature>
<dbReference type="KEGG" id="nao:Y958_09550"/>
<keyword evidence="12" id="KW-1185">Reference proteome</keyword>
<evidence type="ECO:0000256" key="6">
    <source>
        <dbReference type="ARBA" id="ARBA00023306"/>
    </source>
</evidence>
<gene>
    <name evidence="11" type="ORF">Y958_09550</name>
</gene>
<dbReference type="GO" id="GO:0005829">
    <property type="term" value="C:cytosol"/>
    <property type="evidence" value="ECO:0007669"/>
    <property type="project" value="TreeGrafter"/>
</dbReference>